<dbReference type="InterPro" id="IPR010371">
    <property type="entry name" value="YBR137W-like"/>
</dbReference>
<dbReference type="PANTHER" id="PTHR28255:SF1">
    <property type="entry name" value="UPF0303 PROTEIN YBR137W"/>
    <property type="match status" value="1"/>
</dbReference>
<dbReference type="SUPFAM" id="SSF143744">
    <property type="entry name" value="GlcG-like"/>
    <property type="match status" value="1"/>
</dbReference>
<evidence type="ECO:0000313" key="2">
    <source>
        <dbReference type="Proteomes" id="UP000600247"/>
    </source>
</evidence>
<evidence type="ECO:0000313" key="1">
    <source>
        <dbReference type="EMBL" id="GGG72865.1"/>
    </source>
</evidence>
<dbReference type="Gene3D" id="3.30.450.150">
    <property type="entry name" value="Haem-degrading domain"/>
    <property type="match status" value="1"/>
</dbReference>
<dbReference type="EMBL" id="BMHY01000005">
    <property type="protein sequence ID" value="GGG72865.1"/>
    <property type="molecule type" value="Genomic_DNA"/>
</dbReference>
<dbReference type="Proteomes" id="UP000600247">
    <property type="component" value="Unassembled WGS sequence"/>
</dbReference>
<name>A0A917HBP4_9BACL</name>
<organism evidence="1 2">
    <name type="scientific">Paenibacillus radicis</name>
    <name type="common">ex Gao et al. 2016</name>
    <dbReference type="NCBI Taxonomy" id="1737354"/>
    <lineage>
        <taxon>Bacteria</taxon>
        <taxon>Bacillati</taxon>
        <taxon>Bacillota</taxon>
        <taxon>Bacilli</taxon>
        <taxon>Bacillales</taxon>
        <taxon>Paenibacillaceae</taxon>
        <taxon>Paenibacillus</taxon>
    </lineage>
</organism>
<dbReference type="RefSeq" id="WP_188890097.1">
    <property type="nucleotide sequence ID" value="NZ_BMHY01000005.1"/>
</dbReference>
<sequence>MMNDELKRLLAQEEELQFTAFTHEDALQLGLIICQIAKEEIGKGVAIHIENDEHPLFTHYMEGTSKENVYWVNTKKNVVNHFGHSSLYVGELFKSQGTTFKDGANLPLSEYQGEGGSFPLFVRGQGKVGTVTVSGLAGEEDHQLAVDGIRKLLAQA</sequence>
<dbReference type="NCBIfam" id="NF002696">
    <property type="entry name" value="PRK02487.1-5"/>
    <property type="match status" value="1"/>
</dbReference>
<protein>
    <submittedName>
        <fullName evidence="1">UPF0303 protein</fullName>
    </submittedName>
</protein>
<proteinExistence type="predicted"/>
<dbReference type="InterPro" id="IPR038084">
    <property type="entry name" value="PduO/GlcC-like_sf"/>
</dbReference>
<gene>
    <name evidence="1" type="ORF">GCM10010918_31030</name>
</gene>
<keyword evidence="2" id="KW-1185">Reference proteome</keyword>
<dbReference type="PIRSF" id="PIRSF008757">
    <property type="entry name" value="UCP008757"/>
    <property type="match status" value="1"/>
</dbReference>
<comment type="caution">
    <text evidence="1">The sequence shown here is derived from an EMBL/GenBank/DDBJ whole genome shotgun (WGS) entry which is preliminary data.</text>
</comment>
<dbReference type="InterPro" id="IPR005624">
    <property type="entry name" value="PduO/GlcC-like"/>
</dbReference>
<accession>A0A917HBP4</accession>
<dbReference type="AlphaFoldDB" id="A0A917HBP4"/>
<dbReference type="Pfam" id="PF03928">
    <property type="entry name" value="HbpS-like"/>
    <property type="match status" value="1"/>
</dbReference>
<dbReference type="PANTHER" id="PTHR28255">
    <property type="match status" value="1"/>
</dbReference>
<reference evidence="1 2" key="1">
    <citation type="journal article" date="2014" name="Int. J. Syst. Evol. Microbiol.">
        <title>Complete genome sequence of Corynebacterium casei LMG S-19264T (=DSM 44701T), isolated from a smear-ripened cheese.</title>
        <authorList>
            <consortium name="US DOE Joint Genome Institute (JGI-PGF)"/>
            <person name="Walter F."/>
            <person name="Albersmeier A."/>
            <person name="Kalinowski J."/>
            <person name="Ruckert C."/>
        </authorList>
    </citation>
    <scope>NUCLEOTIDE SEQUENCE [LARGE SCALE GENOMIC DNA]</scope>
    <source>
        <strain evidence="1 2">CGMCC 1.15286</strain>
    </source>
</reference>